<dbReference type="InterPro" id="IPR011050">
    <property type="entry name" value="Pectin_lyase_fold/virulence"/>
</dbReference>
<name>A0AAV1YPZ1_LUPLU</name>
<evidence type="ECO:0000256" key="13">
    <source>
        <dbReference type="SAM" id="SignalP"/>
    </source>
</evidence>
<evidence type="ECO:0000256" key="7">
    <source>
        <dbReference type="ARBA" id="ARBA00022801"/>
    </source>
</evidence>
<keyword evidence="15" id="KW-1185">Reference proteome</keyword>
<gene>
    <name evidence="14" type="ORF">LLUT_LOCUS36203</name>
</gene>
<feature type="chain" id="PRO_5043651442" description="endo-polygalacturonase" evidence="13">
    <location>
        <begin position="23"/>
        <end position="432"/>
    </location>
</feature>
<dbReference type="Gene3D" id="2.160.20.10">
    <property type="entry name" value="Single-stranded right-handed beta-helix, Pectin lyase-like"/>
    <property type="match status" value="1"/>
</dbReference>
<dbReference type="Proteomes" id="UP001497480">
    <property type="component" value="Unassembled WGS sequence"/>
</dbReference>
<accession>A0AAV1YPZ1</accession>
<organism evidence="14 15">
    <name type="scientific">Lupinus luteus</name>
    <name type="common">European yellow lupine</name>
    <dbReference type="NCBI Taxonomy" id="3873"/>
    <lineage>
        <taxon>Eukaryota</taxon>
        <taxon>Viridiplantae</taxon>
        <taxon>Streptophyta</taxon>
        <taxon>Embryophyta</taxon>
        <taxon>Tracheophyta</taxon>
        <taxon>Spermatophyta</taxon>
        <taxon>Magnoliopsida</taxon>
        <taxon>eudicotyledons</taxon>
        <taxon>Gunneridae</taxon>
        <taxon>Pentapetalae</taxon>
        <taxon>rosids</taxon>
        <taxon>fabids</taxon>
        <taxon>Fabales</taxon>
        <taxon>Fabaceae</taxon>
        <taxon>Papilionoideae</taxon>
        <taxon>50 kb inversion clade</taxon>
        <taxon>genistoids sensu lato</taxon>
        <taxon>core genistoids</taxon>
        <taxon>Genisteae</taxon>
        <taxon>Lupinus</taxon>
    </lineage>
</organism>
<keyword evidence="4" id="KW-0134">Cell wall</keyword>
<dbReference type="PROSITE" id="PS00502">
    <property type="entry name" value="POLYGALACTURONASE"/>
    <property type="match status" value="1"/>
</dbReference>
<dbReference type="FunFam" id="2.160.20.10:FF:000028">
    <property type="entry name" value="Polygalacturonase QRT2"/>
    <property type="match status" value="1"/>
</dbReference>
<dbReference type="SUPFAM" id="SSF51126">
    <property type="entry name" value="Pectin lyase-like"/>
    <property type="match status" value="1"/>
</dbReference>
<dbReference type="GO" id="GO:0009901">
    <property type="term" value="P:anther dehiscence"/>
    <property type="evidence" value="ECO:0007669"/>
    <property type="project" value="UniProtKB-ARBA"/>
</dbReference>
<evidence type="ECO:0000256" key="9">
    <source>
        <dbReference type="ARBA" id="ARBA00023316"/>
    </source>
</evidence>
<dbReference type="InterPro" id="IPR012334">
    <property type="entry name" value="Pectin_lyas_fold"/>
</dbReference>
<evidence type="ECO:0000256" key="2">
    <source>
        <dbReference type="ARBA" id="ARBA00008834"/>
    </source>
</evidence>
<feature type="signal peptide" evidence="13">
    <location>
        <begin position="1"/>
        <end position="22"/>
    </location>
</feature>
<dbReference type="SMART" id="SM00710">
    <property type="entry name" value="PbH1"/>
    <property type="match status" value="5"/>
</dbReference>
<evidence type="ECO:0000256" key="1">
    <source>
        <dbReference type="ARBA" id="ARBA00004191"/>
    </source>
</evidence>
<reference evidence="14 15" key="1">
    <citation type="submission" date="2024-03" db="EMBL/GenBank/DDBJ databases">
        <authorList>
            <person name="Martinez-Hernandez J."/>
        </authorList>
    </citation>
    <scope>NUCLEOTIDE SEQUENCE [LARGE SCALE GENOMIC DNA]</scope>
</reference>
<evidence type="ECO:0000256" key="10">
    <source>
        <dbReference type="ARBA" id="ARBA00034074"/>
    </source>
</evidence>
<protein>
    <recommendedName>
        <fullName evidence="3">endo-polygalacturonase</fullName>
        <ecNumber evidence="3">3.2.1.15</ecNumber>
    </recommendedName>
</protein>
<dbReference type="Pfam" id="PF00295">
    <property type="entry name" value="Glyco_hydro_28"/>
    <property type="match status" value="1"/>
</dbReference>
<keyword evidence="8 12" id="KW-0326">Glycosidase</keyword>
<evidence type="ECO:0000256" key="3">
    <source>
        <dbReference type="ARBA" id="ARBA00012736"/>
    </source>
</evidence>
<keyword evidence="9" id="KW-0961">Cell wall biogenesis/degradation</keyword>
<dbReference type="GO" id="GO:0010047">
    <property type="term" value="P:fruit dehiscence"/>
    <property type="evidence" value="ECO:0007669"/>
    <property type="project" value="UniProtKB-ARBA"/>
</dbReference>
<keyword evidence="6 13" id="KW-0732">Signal</keyword>
<dbReference type="PANTHER" id="PTHR31375">
    <property type="match status" value="1"/>
</dbReference>
<comment type="caution">
    <text evidence="14">The sequence shown here is derived from an EMBL/GenBank/DDBJ whole genome shotgun (WGS) entry which is preliminary data.</text>
</comment>
<feature type="active site" evidence="11">
    <location>
        <position position="278"/>
    </location>
</feature>
<comment type="subcellular location">
    <subcellularLocation>
        <location evidence="1">Secreted</location>
        <location evidence="1">Cell wall</location>
    </subcellularLocation>
</comment>
<dbReference type="GO" id="GO:0004650">
    <property type="term" value="F:polygalacturonase activity"/>
    <property type="evidence" value="ECO:0007669"/>
    <property type="project" value="UniProtKB-EC"/>
</dbReference>
<dbReference type="EMBL" id="CAXHTB010000026">
    <property type="protein sequence ID" value="CAL0335143.1"/>
    <property type="molecule type" value="Genomic_DNA"/>
</dbReference>
<dbReference type="GO" id="GO:0005975">
    <property type="term" value="P:carbohydrate metabolic process"/>
    <property type="evidence" value="ECO:0007669"/>
    <property type="project" value="InterPro"/>
</dbReference>
<keyword evidence="7 12" id="KW-0378">Hydrolase</keyword>
<evidence type="ECO:0000256" key="8">
    <source>
        <dbReference type="ARBA" id="ARBA00023295"/>
    </source>
</evidence>
<dbReference type="InterPro" id="IPR006626">
    <property type="entry name" value="PbH1"/>
</dbReference>
<dbReference type="GO" id="GO:0009830">
    <property type="term" value="P:cell wall modification involved in abscission"/>
    <property type="evidence" value="ECO:0007669"/>
    <property type="project" value="UniProtKB-ARBA"/>
</dbReference>
<evidence type="ECO:0000313" key="15">
    <source>
        <dbReference type="Proteomes" id="UP001497480"/>
    </source>
</evidence>
<dbReference type="EC" id="3.2.1.15" evidence="3"/>
<sequence length="432" mass="48059">MSPKSVVLSVFILFLSFGLCFGFYIEDKYNETNYKYYTGPRRLMKQQHEHFMRRTRRSKGRVNVDDYGAIANDGRDDTEAFEKAWNEACSRGYILVVPEKCVYYLKPITFSGPCQPNTAFKVYGTIKAWPHMSAYEKDRRLWIMFDNVLNLVVDGGGIIDGNGWKWWQNSCKVNKSLPCKDAPTAVTFSQCNNLKVVNLNFKNAQQMHVRFQRCFNVTASNLVVTAPGNSPNTDGIHVTETQTMVISNSVIGTGDDCISIVSGSNNIRVTNVICGPGHGISIGSLGAGNSEAEVSDVVVNRAILKGTTNGVRIKTWQGGYGYAKNIKFMNIVMRNVTNPIIIDQNYCDQKEPCPEQESAVQLSNVVYQNIRGTSASEVAIKFECSKTVRCREIYLQDVILTPEDGGDTGTVAACENVVYANRGKLHPQCSFS</sequence>
<dbReference type="AlphaFoldDB" id="A0AAV1YPZ1"/>
<evidence type="ECO:0000313" key="14">
    <source>
        <dbReference type="EMBL" id="CAL0335143.1"/>
    </source>
</evidence>
<comment type="catalytic activity">
    <reaction evidence="10">
        <text>(1,4-alpha-D-galacturonosyl)n+m + H2O = (1,4-alpha-D-galacturonosyl)n + (1,4-alpha-D-galacturonosyl)m.</text>
        <dbReference type="EC" id="3.2.1.15"/>
    </reaction>
</comment>
<evidence type="ECO:0000256" key="11">
    <source>
        <dbReference type="PROSITE-ProRule" id="PRU10052"/>
    </source>
</evidence>
<evidence type="ECO:0000256" key="12">
    <source>
        <dbReference type="RuleBase" id="RU361169"/>
    </source>
</evidence>
<comment type="similarity">
    <text evidence="2 12">Belongs to the glycosyl hydrolase 28 family.</text>
</comment>
<evidence type="ECO:0000256" key="5">
    <source>
        <dbReference type="ARBA" id="ARBA00022525"/>
    </source>
</evidence>
<keyword evidence="5" id="KW-0964">Secreted</keyword>
<evidence type="ECO:0000256" key="6">
    <source>
        <dbReference type="ARBA" id="ARBA00022729"/>
    </source>
</evidence>
<evidence type="ECO:0000256" key="4">
    <source>
        <dbReference type="ARBA" id="ARBA00022512"/>
    </source>
</evidence>
<proteinExistence type="inferred from homology"/>
<dbReference type="InterPro" id="IPR000743">
    <property type="entry name" value="Glyco_hydro_28"/>
</dbReference>